<evidence type="ECO:0000313" key="3">
    <source>
        <dbReference type="EMBL" id="EPZ31353.1"/>
    </source>
</evidence>
<dbReference type="InterPro" id="IPR036910">
    <property type="entry name" value="HMG_box_dom_sf"/>
</dbReference>
<accession>A0A075AS28</accession>
<dbReference type="Gene3D" id="1.10.30.10">
    <property type="entry name" value="High mobility group box domain"/>
    <property type="match status" value="1"/>
</dbReference>
<evidence type="ECO:0000256" key="1">
    <source>
        <dbReference type="SAM" id="Coils"/>
    </source>
</evidence>
<feature type="coiled-coil region" evidence="1">
    <location>
        <begin position="17"/>
        <end position="44"/>
    </location>
</feature>
<organism evidence="3 4">
    <name type="scientific">Rozella allomycis (strain CSF55)</name>
    <dbReference type="NCBI Taxonomy" id="988480"/>
    <lineage>
        <taxon>Eukaryota</taxon>
        <taxon>Fungi</taxon>
        <taxon>Fungi incertae sedis</taxon>
        <taxon>Cryptomycota</taxon>
        <taxon>Cryptomycota incertae sedis</taxon>
        <taxon>Rozella</taxon>
    </lineage>
</organism>
<keyword evidence="4" id="KW-1185">Reference proteome</keyword>
<feature type="compositionally biased region" description="Low complexity" evidence="2">
    <location>
        <begin position="548"/>
        <end position="559"/>
    </location>
</feature>
<gene>
    <name evidence="3" type="ORF">O9G_000998</name>
</gene>
<name>A0A075AS28_ROZAC</name>
<proteinExistence type="predicted"/>
<keyword evidence="1" id="KW-0175">Coiled coil</keyword>
<reference evidence="3 4" key="1">
    <citation type="journal article" date="2013" name="Curr. Biol.">
        <title>Shared signatures of parasitism and phylogenomics unite Cryptomycota and microsporidia.</title>
        <authorList>
            <person name="James T.Y."/>
            <person name="Pelin A."/>
            <person name="Bonen L."/>
            <person name="Ahrendt S."/>
            <person name="Sain D."/>
            <person name="Corradi N."/>
            <person name="Stajich J.E."/>
        </authorList>
    </citation>
    <scope>NUCLEOTIDE SEQUENCE [LARGE SCALE GENOMIC DNA]</scope>
    <source>
        <strain evidence="3 4">CSF55</strain>
    </source>
</reference>
<protein>
    <submittedName>
        <fullName evidence="3">Uncharacterized protein</fullName>
    </submittedName>
</protein>
<dbReference type="SUPFAM" id="SSF47095">
    <property type="entry name" value="HMG-box"/>
    <property type="match status" value="1"/>
</dbReference>
<dbReference type="CDD" id="cd00084">
    <property type="entry name" value="HMG-box_SF"/>
    <property type="match status" value="1"/>
</dbReference>
<dbReference type="HOGENOM" id="CLU_473396_0_0_1"/>
<dbReference type="Proteomes" id="UP000030755">
    <property type="component" value="Unassembled WGS sequence"/>
</dbReference>
<feature type="region of interest" description="Disordered" evidence="2">
    <location>
        <begin position="543"/>
        <end position="563"/>
    </location>
</feature>
<evidence type="ECO:0000256" key="2">
    <source>
        <dbReference type="SAM" id="MobiDB-lite"/>
    </source>
</evidence>
<dbReference type="AlphaFoldDB" id="A0A075AS28"/>
<dbReference type="EMBL" id="KE561265">
    <property type="protein sequence ID" value="EPZ31353.1"/>
    <property type="molecule type" value="Genomic_DNA"/>
</dbReference>
<evidence type="ECO:0000313" key="4">
    <source>
        <dbReference type="Proteomes" id="UP000030755"/>
    </source>
</evidence>
<sequence length="576" mass="65522">MTLDDILNNVQVMQYSFKSTMKVLENLSEELTEIRKENSKIAENVNKPNLSISKFIAVRPTNASADPPVTTLKDPVSPFCIFFQEKYEEIKNREPKPTSLEMNIIISHYWNIMSVEERCVIILMQFKVDLSKEIYQRKYEDAVNNFQAMLQSTSLRMPKRMLVYNTDNKPPVTIINETNVNYEKKQSVNKISKKLKRDAALKEIHPSPSNHQAINKTPTLTKTPVKDTFETIILEDQYVTESVNESLNQSFNKSLVHLDSHGIENQQQEGNGDLTCKEILIDEPEKALKDESSASRKVLKRELQSLLNVNQSRNNGPKWDYLKQVNLEVINHPISVSKRSLRNRKSLRYEDSDTDNDSVAVLTEDEHEKTKILDIPTLSNQPDNNDWQHIAVYEVSDKENVPISNIEKKEKSTSVILKLKQHEKLLSNDVDDSLNENSIQVQDNNKTENDLDLDSNKNSVSLNSNAQVKNNLLQKAIIILNKAKTVLNSHPNIGITPSDPILARTAVNAVLLSAQRNLNLDDPSIVDSVVNSIVSNLKYYKDSDKKSNSLQSPNSQSQKELANLKKMKKVALRPLP</sequence>